<keyword evidence="2" id="KW-1185">Reference proteome</keyword>
<sequence length="82" mass="8952">MSAAVCICVSEASTACHIIYMNWMRDKENVHLHYASELDFSLTTLKIAASNVRGVFPLPVLGQCHCEADIIGLSQPSQSRTA</sequence>
<name>A0AAE1TR01_9EUCA</name>
<gene>
    <name evidence="1" type="ORF">Pmani_033093</name>
</gene>
<accession>A0AAE1TR01</accession>
<reference evidence="1" key="1">
    <citation type="submission" date="2023-11" db="EMBL/GenBank/DDBJ databases">
        <title>Genome assemblies of two species of porcelain crab, Petrolisthes cinctipes and Petrolisthes manimaculis (Anomura: Porcellanidae).</title>
        <authorList>
            <person name="Angst P."/>
        </authorList>
    </citation>
    <scope>NUCLEOTIDE SEQUENCE</scope>
    <source>
        <strain evidence="1">PB745_02</strain>
        <tissue evidence="1">Gill</tissue>
    </source>
</reference>
<dbReference type="AlphaFoldDB" id="A0AAE1TR01"/>
<evidence type="ECO:0000313" key="1">
    <source>
        <dbReference type="EMBL" id="KAK4294276.1"/>
    </source>
</evidence>
<protein>
    <submittedName>
        <fullName evidence="1">Uncharacterized protein</fullName>
    </submittedName>
</protein>
<proteinExistence type="predicted"/>
<evidence type="ECO:0000313" key="2">
    <source>
        <dbReference type="Proteomes" id="UP001292094"/>
    </source>
</evidence>
<comment type="caution">
    <text evidence="1">The sequence shown here is derived from an EMBL/GenBank/DDBJ whole genome shotgun (WGS) entry which is preliminary data.</text>
</comment>
<dbReference type="Proteomes" id="UP001292094">
    <property type="component" value="Unassembled WGS sequence"/>
</dbReference>
<dbReference type="EMBL" id="JAWZYT010004324">
    <property type="protein sequence ID" value="KAK4294276.1"/>
    <property type="molecule type" value="Genomic_DNA"/>
</dbReference>
<organism evidence="1 2">
    <name type="scientific">Petrolisthes manimaculis</name>
    <dbReference type="NCBI Taxonomy" id="1843537"/>
    <lineage>
        <taxon>Eukaryota</taxon>
        <taxon>Metazoa</taxon>
        <taxon>Ecdysozoa</taxon>
        <taxon>Arthropoda</taxon>
        <taxon>Crustacea</taxon>
        <taxon>Multicrustacea</taxon>
        <taxon>Malacostraca</taxon>
        <taxon>Eumalacostraca</taxon>
        <taxon>Eucarida</taxon>
        <taxon>Decapoda</taxon>
        <taxon>Pleocyemata</taxon>
        <taxon>Anomura</taxon>
        <taxon>Galatheoidea</taxon>
        <taxon>Porcellanidae</taxon>
        <taxon>Petrolisthes</taxon>
    </lineage>
</organism>